<dbReference type="EMBL" id="PNCM01000010">
    <property type="protein sequence ID" value="TMP82514.1"/>
    <property type="molecule type" value="Genomic_DNA"/>
</dbReference>
<dbReference type="GO" id="GO:0007156">
    <property type="term" value="P:homophilic cell adhesion via plasma membrane adhesion molecules"/>
    <property type="evidence" value="ECO:0007669"/>
    <property type="project" value="InterPro"/>
</dbReference>
<proteinExistence type="predicted"/>
<dbReference type="RefSeq" id="WP_138566596.1">
    <property type="nucleotide sequence ID" value="NZ_PNCM01000010.1"/>
</dbReference>
<dbReference type="SUPFAM" id="SSF49313">
    <property type="entry name" value="Cadherin-like"/>
    <property type="match status" value="1"/>
</dbReference>
<dbReference type="InterPro" id="IPR015943">
    <property type="entry name" value="WD40/YVTN_repeat-like_dom_sf"/>
</dbReference>
<evidence type="ECO:0000259" key="2">
    <source>
        <dbReference type="PROSITE" id="PS50008"/>
    </source>
</evidence>
<feature type="signal peptide" evidence="1">
    <location>
        <begin position="1"/>
        <end position="22"/>
    </location>
</feature>
<dbReference type="GO" id="GO:0010411">
    <property type="term" value="P:xyloglucan metabolic process"/>
    <property type="evidence" value="ECO:0007669"/>
    <property type="project" value="TreeGrafter"/>
</dbReference>
<dbReference type="GO" id="GO:0005509">
    <property type="term" value="F:calcium ion binding"/>
    <property type="evidence" value="ECO:0007669"/>
    <property type="project" value="InterPro"/>
</dbReference>
<organism evidence="4 5">
    <name type="scientific">Pseudoalteromonas phenolica</name>
    <dbReference type="NCBI Taxonomy" id="161398"/>
    <lineage>
        <taxon>Bacteria</taxon>
        <taxon>Pseudomonadati</taxon>
        <taxon>Pseudomonadota</taxon>
        <taxon>Gammaproteobacteria</taxon>
        <taxon>Alteromonadales</taxon>
        <taxon>Pseudoalteromonadaceae</taxon>
        <taxon>Pseudoalteromonas</taxon>
    </lineage>
</organism>
<dbReference type="GO" id="GO:0006629">
    <property type="term" value="P:lipid metabolic process"/>
    <property type="evidence" value="ECO:0007669"/>
    <property type="project" value="InterPro"/>
</dbReference>
<dbReference type="PROSITE" id="PS50268">
    <property type="entry name" value="CADHERIN_2"/>
    <property type="match status" value="1"/>
</dbReference>
<sequence>MKILSPVSLAVAIALGSASYVAFNQSDDQALTQSEIKRDYLQAKYEKKAFSPKRYDKPKEALDFYIEQRLPLGVTSLPVEKYSSALPKINAMPHFSLKTSQVIEDYSPTLNAPDGQNQELGEWQELGPGNIGGRTRALVIHPTETDIMYTAGVAGGVWKSDNAGESWQPLSDLATNLAVTTLSLDPTNPDVIYAGTGEGFFNSDALRGDGIFKSTDAGVTWEQISSTASNEHFHYTNKVVHSPNDNQRLYAATRSGVQRSNDGGETWENIYVPTGTAAGCLDLTVTADEGNDVLLTACGSFLEGGVHRSADNGSTWQAVLDFPEQGRTTLAVAPSDKNIVYALVASVSNFGMQGVYKSTDMGATWEATVTFDTADDFSKLLLSNTVYGLFPQCGYGNDPVYLNQGWYDNIIAVDPVNPDVVWTGGIDLFRSDDGGKSFAPTSIWWFDMDNDQYAHADQHTIVFHPDYDGVENKTMFVGNDGGIQRTDNTDGDRLNVTQACGTTNDYQDSLVNWTTLNNGYAVTQFYHGTVMPDGDAYFGGTQDNGTLLGEDGGLNDWQEILGGDGGWTAVDPSNPDIIFAETTNLSIRKSVDGGETFTPATNGITNEGFPFITRFEMAPSDPQTLWIGGSQLWRTKDQADNWVAGSARLDSSVMSIAISPNSTSAVAAGTRRGYIYVNYDADNTDGISQWQATQISSGTVSAIAFDPNNDQTIYATVSSFGVPHIWKTTDGGQNWSVIDDGLPDIPFTSVVVDPNDSNRVIVGSDLGVFVSTDAGESWMADGSGLANTNIAKLVIKDKELFAFTHGRSVYKVDMKESYFDEPPVIAIGQTFFTDENVPVGTIVGKLEFELPDPEKATISAFNVYGNDAFRVDNEGNVIVQSEVDFEYSSLYTFTVQALDSRGNLSNNPKVHVKVNDLRGNDDDDNDGDAGSLGWLALLASPLAFLRRRRK</sequence>
<evidence type="ECO:0000313" key="4">
    <source>
        <dbReference type="EMBL" id="TMP82514.1"/>
    </source>
</evidence>
<gene>
    <name evidence="4" type="ORF">CWB73_04215</name>
</gene>
<evidence type="ECO:0000313" key="5">
    <source>
        <dbReference type="Proteomes" id="UP000307362"/>
    </source>
</evidence>
<dbReference type="GO" id="GO:0004435">
    <property type="term" value="F:phosphatidylinositol-4,5-bisphosphate phospholipase C activity"/>
    <property type="evidence" value="ECO:0007669"/>
    <property type="project" value="InterPro"/>
</dbReference>
<feature type="domain" description="PI-PLC Y-box" evidence="2">
    <location>
        <begin position="579"/>
        <end position="632"/>
    </location>
</feature>
<dbReference type="Gene3D" id="2.60.40.60">
    <property type="entry name" value="Cadherins"/>
    <property type="match status" value="1"/>
</dbReference>
<dbReference type="InterPro" id="IPR001711">
    <property type="entry name" value="PLipase_C_Pinositol-sp_Y"/>
</dbReference>
<evidence type="ECO:0008006" key="6">
    <source>
        <dbReference type="Google" id="ProtNLM"/>
    </source>
</evidence>
<dbReference type="InterPro" id="IPR015919">
    <property type="entry name" value="Cadherin-like_sf"/>
</dbReference>
<dbReference type="SUPFAM" id="SSF110296">
    <property type="entry name" value="Oligoxyloglucan reducing end-specific cellobiohydrolase"/>
    <property type="match status" value="2"/>
</dbReference>
<dbReference type="Proteomes" id="UP000307362">
    <property type="component" value="Unassembled WGS sequence"/>
</dbReference>
<evidence type="ECO:0000256" key="1">
    <source>
        <dbReference type="SAM" id="SignalP"/>
    </source>
</evidence>
<dbReference type="PANTHER" id="PTHR43739">
    <property type="entry name" value="XYLOGLUCANASE (EUROFUNG)"/>
    <property type="match status" value="1"/>
</dbReference>
<dbReference type="PANTHER" id="PTHR43739:SF5">
    <property type="entry name" value="EXO-ALPHA-SIALIDASE"/>
    <property type="match status" value="1"/>
</dbReference>
<comment type="caution">
    <text evidence="4">The sequence shown here is derived from an EMBL/GenBank/DDBJ whole genome shotgun (WGS) entry which is preliminary data.</text>
</comment>
<dbReference type="SUPFAM" id="SSF50939">
    <property type="entry name" value="Sialidases"/>
    <property type="match status" value="1"/>
</dbReference>
<dbReference type="GO" id="GO:0016020">
    <property type="term" value="C:membrane"/>
    <property type="evidence" value="ECO:0007669"/>
    <property type="project" value="InterPro"/>
</dbReference>
<reference evidence="4 5" key="1">
    <citation type="submission" date="2017-12" db="EMBL/GenBank/DDBJ databases">
        <authorList>
            <person name="Paulsen S."/>
            <person name="Gram L.K."/>
        </authorList>
    </citation>
    <scope>NUCLEOTIDE SEQUENCE [LARGE SCALE GENOMIC DNA]</scope>
    <source>
        <strain evidence="4 5">S1189</strain>
    </source>
</reference>
<reference evidence="5" key="2">
    <citation type="submission" date="2019-06" db="EMBL/GenBank/DDBJ databases">
        <title>Co-occurence of chitin degradation, pigmentation and bioactivity in marine Pseudoalteromonas.</title>
        <authorList>
            <person name="Sonnenschein E.C."/>
            <person name="Bech P.K."/>
        </authorList>
    </citation>
    <scope>NUCLEOTIDE SEQUENCE [LARGE SCALE GENOMIC DNA]</scope>
    <source>
        <strain evidence="5">S1189</strain>
    </source>
</reference>
<dbReference type="InterPro" id="IPR052025">
    <property type="entry name" value="Xyloglucanase_GH74"/>
</dbReference>
<dbReference type="CDD" id="cd15482">
    <property type="entry name" value="Sialidase_non-viral"/>
    <property type="match status" value="1"/>
</dbReference>
<dbReference type="InterPro" id="IPR002126">
    <property type="entry name" value="Cadherin-like_dom"/>
</dbReference>
<dbReference type="AlphaFoldDB" id="A0A5S3YXY4"/>
<name>A0A5S3YXY4_9GAMM</name>
<dbReference type="CDD" id="cd11304">
    <property type="entry name" value="Cadherin_repeat"/>
    <property type="match status" value="1"/>
</dbReference>
<accession>A0A5S3YXY4</accession>
<dbReference type="InterPro" id="IPR036278">
    <property type="entry name" value="Sialidase_sf"/>
</dbReference>
<evidence type="ECO:0000259" key="3">
    <source>
        <dbReference type="PROSITE" id="PS50268"/>
    </source>
</evidence>
<dbReference type="Gene3D" id="2.130.10.10">
    <property type="entry name" value="YVTN repeat-like/Quinoprotein amine dehydrogenase"/>
    <property type="match status" value="6"/>
</dbReference>
<feature type="domain" description="Cadherin" evidence="3">
    <location>
        <begin position="835"/>
        <end position="943"/>
    </location>
</feature>
<dbReference type="OrthoDB" id="5711096at2"/>
<dbReference type="GO" id="GO:0035556">
    <property type="term" value="P:intracellular signal transduction"/>
    <property type="evidence" value="ECO:0007669"/>
    <property type="project" value="InterPro"/>
</dbReference>
<dbReference type="PROSITE" id="PS50008">
    <property type="entry name" value="PIPLC_Y_DOMAIN"/>
    <property type="match status" value="1"/>
</dbReference>
<protein>
    <recommendedName>
        <fullName evidence="6">Cadherin domain-containing protein</fullName>
    </recommendedName>
</protein>
<dbReference type="Pfam" id="PF00028">
    <property type="entry name" value="Cadherin"/>
    <property type="match status" value="1"/>
</dbReference>
<feature type="chain" id="PRO_5024308450" description="Cadherin domain-containing protein" evidence="1">
    <location>
        <begin position="23"/>
        <end position="950"/>
    </location>
</feature>
<keyword evidence="1" id="KW-0732">Signal</keyword>